<proteinExistence type="inferred from homology"/>
<feature type="non-terminal residue" evidence="9">
    <location>
        <position position="210"/>
    </location>
</feature>
<sequence>MRLGLIHFIDCLIQRFIKILKFNSLLMHTAVQIAIISSFISISQIVFSTINGYIEILMLQTNDYHTILILVLMEVSIVCYCYGFHRFMKEVEDKMAVRIPGPMNFFLFATLCRITPILLVLLFVSSIYAEAVNTCSEPSWICDYQIIGRILSISSIIIPIAFGIYVKLHRLGNIWEPTNQFLPEYFRRISNSENNDLSISNINNYEISYL</sequence>
<dbReference type="AlphaFoldDB" id="A0AAV2S0R7"/>
<evidence type="ECO:0000256" key="7">
    <source>
        <dbReference type="ARBA" id="ARBA00023136"/>
    </source>
</evidence>
<keyword evidence="4 8" id="KW-0812">Transmembrane</keyword>
<protein>
    <submittedName>
        <fullName evidence="9">Uncharacterized protein</fullName>
    </submittedName>
</protein>
<evidence type="ECO:0000313" key="10">
    <source>
        <dbReference type="Proteomes" id="UP001497623"/>
    </source>
</evidence>
<dbReference type="InterPro" id="IPR037272">
    <property type="entry name" value="SNS_sf"/>
</dbReference>
<keyword evidence="10" id="KW-1185">Reference proteome</keyword>
<dbReference type="GO" id="GO:0035725">
    <property type="term" value="P:sodium ion transmembrane transport"/>
    <property type="evidence" value="ECO:0007669"/>
    <property type="project" value="TreeGrafter"/>
</dbReference>
<comment type="similarity">
    <text evidence="2">Belongs to the sodium:neurotransmitter symporter (SNF) (TC 2.A.22) family.</text>
</comment>
<dbReference type="GO" id="GO:0005886">
    <property type="term" value="C:plasma membrane"/>
    <property type="evidence" value="ECO:0007669"/>
    <property type="project" value="TreeGrafter"/>
</dbReference>
<keyword evidence="5" id="KW-0769">Symport</keyword>
<evidence type="ECO:0000313" key="9">
    <source>
        <dbReference type="EMBL" id="CAL4147015.1"/>
    </source>
</evidence>
<dbReference type="PANTHER" id="PTHR11616:SF240">
    <property type="entry name" value="BLOATED TUBULES, ISOFORM B-RELATED"/>
    <property type="match status" value="1"/>
</dbReference>
<reference evidence="9 10" key="1">
    <citation type="submission" date="2024-05" db="EMBL/GenBank/DDBJ databases">
        <authorList>
            <person name="Wallberg A."/>
        </authorList>
    </citation>
    <scope>NUCLEOTIDE SEQUENCE [LARGE SCALE GENOMIC DNA]</scope>
</reference>
<evidence type="ECO:0000256" key="5">
    <source>
        <dbReference type="ARBA" id="ARBA00022847"/>
    </source>
</evidence>
<evidence type="ECO:0000256" key="1">
    <source>
        <dbReference type="ARBA" id="ARBA00004141"/>
    </source>
</evidence>
<name>A0AAV2S0R7_MEGNR</name>
<dbReference type="Proteomes" id="UP001497623">
    <property type="component" value="Unassembled WGS sequence"/>
</dbReference>
<accession>A0AAV2S0R7</accession>
<organism evidence="9 10">
    <name type="scientific">Meganyctiphanes norvegica</name>
    <name type="common">Northern krill</name>
    <name type="synonym">Thysanopoda norvegica</name>
    <dbReference type="NCBI Taxonomy" id="48144"/>
    <lineage>
        <taxon>Eukaryota</taxon>
        <taxon>Metazoa</taxon>
        <taxon>Ecdysozoa</taxon>
        <taxon>Arthropoda</taxon>
        <taxon>Crustacea</taxon>
        <taxon>Multicrustacea</taxon>
        <taxon>Malacostraca</taxon>
        <taxon>Eumalacostraca</taxon>
        <taxon>Eucarida</taxon>
        <taxon>Euphausiacea</taxon>
        <taxon>Euphausiidae</taxon>
        <taxon>Meganyctiphanes</taxon>
    </lineage>
</organism>
<keyword evidence="3" id="KW-0813">Transport</keyword>
<feature type="transmembrane region" description="Helical" evidence="8">
    <location>
        <begin position="146"/>
        <end position="166"/>
    </location>
</feature>
<feature type="transmembrane region" description="Helical" evidence="8">
    <location>
        <begin position="25"/>
        <end position="47"/>
    </location>
</feature>
<gene>
    <name evidence="9" type="ORF">MNOR_LOCUS29965</name>
</gene>
<dbReference type="SUPFAM" id="SSF161070">
    <property type="entry name" value="SNF-like"/>
    <property type="match status" value="1"/>
</dbReference>
<dbReference type="GO" id="GO:0015293">
    <property type="term" value="F:symporter activity"/>
    <property type="evidence" value="ECO:0007669"/>
    <property type="project" value="UniProtKB-KW"/>
</dbReference>
<comment type="caution">
    <text evidence="9">The sequence shown here is derived from an EMBL/GenBank/DDBJ whole genome shotgun (WGS) entry which is preliminary data.</text>
</comment>
<evidence type="ECO:0000256" key="4">
    <source>
        <dbReference type="ARBA" id="ARBA00022692"/>
    </source>
</evidence>
<evidence type="ECO:0000256" key="6">
    <source>
        <dbReference type="ARBA" id="ARBA00022989"/>
    </source>
</evidence>
<dbReference type="EMBL" id="CAXKWB010035695">
    <property type="protein sequence ID" value="CAL4147015.1"/>
    <property type="molecule type" value="Genomic_DNA"/>
</dbReference>
<dbReference type="Pfam" id="PF00209">
    <property type="entry name" value="SNF"/>
    <property type="match status" value="1"/>
</dbReference>
<keyword evidence="6 8" id="KW-1133">Transmembrane helix</keyword>
<keyword evidence="7 8" id="KW-0472">Membrane</keyword>
<feature type="transmembrane region" description="Helical" evidence="8">
    <location>
        <begin position="105"/>
        <end position="126"/>
    </location>
</feature>
<dbReference type="PANTHER" id="PTHR11616">
    <property type="entry name" value="SODIUM/CHLORIDE DEPENDENT TRANSPORTER"/>
    <property type="match status" value="1"/>
</dbReference>
<dbReference type="InterPro" id="IPR000175">
    <property type="entry name" value="Na/ntran_symport"/>
</dbReference>
<evidence type="ECO:0000256" key="8">
    <source>
        <dbReference type="SAM" id="Phobius"/>
    </source>
</evidence>
<evidence type="ECO:0000256" key="3">
    <source>
        <dbReference type="ARBA" id="ARBA00022448"/>
    </source>
</evidence>
<evidence type="ECO:0000256" key="2">
    <source>
        <dbReference type="ARBA" id="ARBA00006459"/>
    </source>
</evidence>
<comment type="subcellular location">
    <subcellularLocation>
        <location evidence="1">Membrane</location>
        <topology evidence="1">Multi-pass membrane protein</topology>
    </subcellularLocation>
</comment>
<feature type="transmembrane region" description="Helical" evidence="8">
    <location>
        <begin position="67"/>
        <end position="84"/>
    </location>
</feature>